<keyword evidence="3" id="KW-0540">Nuclease</keyword>
<feature type="domain" description="DUF559" evidence="2">
    <location>
        <begin position="25"/>
        <end position="88"/>
    </location>
</feature>
<evidence type="ECO:0000256" key="1">
    <source>
        <dbReference type="SAM" id="MobiDB-lite"/>
    </source>
</evidence>
<feature type="compositionally biased region" description="Pro residues" evidence="1">
    <location>
        <begin position="91"/>
        <end position="111"/>
    </location>
</feature>
<accession>A0ABS6BIK1</accession>
<sequence>MGEQAFRRCCATQVTPPPGSSANAVGCKIVDFPARSEKLVFEVDGDTHGRQTRYDAAHTAFLEDMGYRVIRFTNAEVMGNIEGVAQVIRPGPGPSPLGPRTPPSPPTGERA</sequence>
<proteinExistence type="predicted"/>
<name>A0ABS6BIK1_9SPHN</name>
<evidence type="ECO:0000313" key="3">
    <source>
        <dbReference type="EMBL" id="MBU3078004.1"/>
    </source>
</evidence>
<dbReference type="Pfam" id="PF04480">
    <property type="entry name" value="DUF559"/>
    <property type="match status" value="1"/>
</dbReference>
<evidence type="ECO:0000313" key="4">
    <source>
        <dbReference type="Proteomes" id="UP000776276"/>
    </source>
</evidence>
<dbReference type="Proteomes" id="UP000776276">
    <property type="component" value="Unassembled WGS sequence"/>
</dbReference>
<dbReference type="EMBL" id="JAHKRT010000004">
    <property type="protein sequence ID" value="MBU3078004.1"/>
    <property type="molecule type" value="Genomic_DNA"/>
</dbReference>
<keyword evidence="3" id="KW-0378">Hydrolase</keyword>
<evidence type="ECO:0000259" key="2">
    <source>
        <dbReference type="Pfam" id="PF04480"/>
    </source>
</evidence>
<reference evidence="3 4" key="1">
    <citation type="submission" date="2021-06" db="EMBL/GenBank/DDBJ databases">
        <title>Sphingomonas sp. XMGL2, whole genome shotgun sequencing project.</title>
        <authorList>
            <person name="Zhao G."/>
            <person name="Shen L."/>
        </authorList>
    </citation>
    <scope>NUCLEOTIDE SEQUENCE [LARGE SCALE GENOMIC DNA]</scope>
    <source>
        <strain evidence="3 4">XMGL2</strain>
    </source>
</reference>
<organism evidence="3 4">
    <name type="scientific">Sphingomonas quercus</name>
    <dbReference type="NCBI Taxonomy" id="2842451"/>
    <lineage>
        <taxon>Bacteria</taxon>
        <taxon>Pseudomonadati</taxon>
        <taxon>Pseudomonadota</taxon>
        <taxon>Alphaproteobacteria</taxon>
        <taxon>Sphingomonadales</taxon>
        <taxon>Sphingomonadaceae</taxon>
        <taxon>Sphingomonas</taxon>
    </lineage>
</organism>
<feature type="region of interest" description="Disordered" evidence="1">
    <location>
        <begin position="87"/>
        <end position="111"/>
    </location>
</feature>
<keyword evidence="4" id="KW-1185">Reference proteome</keyword>
<dbReference type="InterPro" id="IPR047216">
    <property type="entry name" value="Endonuclease_DUF559_bact"/>
</dbReference>
<protein>
    <submittedName>
        <fullName evidence="3">Endonuclease domain-containing protein</fullName>
    </submittedName>
</protein>
<gene>
    <name evidence="3" type="ORF">KOF26_09015</name>
</gene>
<dbReference type="PANTHER" id="PTHR38590">
    <property type="entry name" value="BLL0828 PROTEIN"/>
    <property type="match status" value="1"/>
</dbReference>
<dbReference type="GO" id="GO:0004519">
    <property type="term" value="F:endonuclease activity"/>
    <property type="evidence" value="ECO:0007669"/>
    <property type="project" value="UniProtKB-KW"/>
</dbReference>
<comment type="caution">
    <text evidence="3">The sequence shown here is derived from an EMBL/GenBank/DDBJ whole genome shotgun (WGS) entry which is preliminary data.</text>
</comment>
<keyword evidence="3" id="KW-0255">Endonuclease</keyword>
<dbReference type="RefSeq" id="WP_216323465.1">
    <property type="nucleotide sequence ID" value="NZ_JAHKRT010000004.1"/>
</dbReference>
<dbReference type="InterPro" id="IPR007569">
    <property type="entry name" value="DUF559"/>
</dbReference>
<dbReference type="PANTHER" id="PTHR38590:SF1">
    <property type="entry name" value="BLL0828 PROTEIN"/>
    <property type="match status" value="1"/>
</dbReference>